<evidence type="ECO:0000256" key="3">
    <source>
        <dbReference type="SAM" id="MobiDB-lite"/>
    </source>
</evidence>
<evidence type="ECO:0000256" key="2">
    <source>
        <dbReference type="ARBA" id="ARBA00023203"/>
    </source>
</evidence>
<dbReference type="InterPro" id="IPR000900">
    <property type="entry name" value="Nebulin_repeat"/>
</dbReference>
<sequence length="104" mass="12070">MKGRYRLVSETPEMERVRANQRHISSVQYREEVGHGTPVMDTPEMERVRRNQENISSVKYRQSTKACSVGVTPELERVKQNQQNISSARHTHTHTHTHTLCNSD</sequence>
<dbReference type="InterPro" id="IPR055297">
    <property type="entry name" value="NEBU/NEBL"/>
</dbReference>
<evidence type="ECO:0000313" key="4">
    <source>
        <dbReference type="Ensembl" id="ENSPLAP00000004403.1"/>
    </source>
</evidence>
<name>A0A3B3TUX4_9TELE</name>
<keyword evidence="2" id="KW-0009">Actin-binding</keyword>
<dbReference type="GO" id="GO:0051015">
    <property type="term" value="F:actin filament binding"/>
    <property type="evidence" value="ECO:0007669"/>
    <property type="project" value="InterPro"/>
</dbReference>
<organism evidence="4 5">
    <name type="scientific">Poecilia latipinna</name>
    <name type="common">sailfin molly</name>
    <dbReference type="NCBI Taxonomy" id="48699"/>
    <lineage>
        <taxon>Eukaryota</taxon>
        <taxon>Metazoa</taxon>
        <taxon>Chordata</taxon>
        <taxon>Craniata</taxon>
        <taxon>Vertebrata</taxon>
        <taxon>Euteleostomi</taxon>
        <taxon>Actinopterygii</taxon>
        <taxon>Neopterygii</taxon>
        <taxon>Teleostei</taxon>
        <taxon>Neoteleostei</taxon>
        <taxon>Acanthomorphata</taxon>
        <taxon>Ovalentaria</taxon>
        <taxon>Atherinomorphae</taxon>
        <taxon>Cyprinodontiformes</taxon>
        <taxon>Poeciliidae</taxon>
        <taxon>Poeciliinae</taxon>
        <taxon>Poecilia</taxon>
    </lineage>
</organism>
<reference evidence="4" key="2">
    <citation type="submission" date="2025-09" db="UniProtKB">
        <authorList>
            <consortium name="Ensembl"/>
        </authorList>
    </citation>
    <scope>IDENTIFICATION</scope>
</reference>
<dbReference type="GO" id="GO:0030018">
    <property type="term" value="C:Z disc"/>
    <property type="evidence" value="ECO:0007669"/>
    <property type="project" value="InterPro"/>
</dbReference>
<dbReference type="PANTHER" id="PTHR11039:SF48">
    <property type="entry name" value="NEBULETTE"/>
    <property type="match status" value="1"/>
</dbReference>
<dbReference type="AlphaFoldDB" id="A0A3B3TUX4"/>
<dbReference type="GO" id="GO:0071691">
    <property type="term" value="P:cardiac muscle thin filament assembly"/>
    <property type="evidence" value="ECO:0007669"/>
    <property type="project" value="TreeGrafter"/>
</dbReference>
<proteinExistence type="predicted"/>
<dbReference type="Proteomes" id="UP000261500">
    <property type="component" value="Unplaced"/>
</dbReference>
<dbReference type="PROSITE" id="PS51216">
    <property type="entry name" value="NEBULIN"/>
    <property type="match status" value="2"/>
</dbReference>
<dbReference type="PANTHER" id="PTHR11039">
    <property type="entry name" value="NEBULIN"/>
    <property type="match status" value="1"/>
</dbReference>
<reference evidence="4" key="1">
    <citation type="submission" date="2025-08" db="UniProtKB">
        <authorList>
            <consortium name="Ensembl"/>
        </authorList>
    </citation>
    <scope>IDENTIFICATION</scope>
</reference>
<dbReference type="GeneTree" id="ENSGT00940000156390"/>
<protein>
    <recommendedName>
        <fullName evidence="6">Nebulin-like</fullName>
    </recommendedName>
</protein>
<evidence type="ECO:0008006" key="6">
    <source>
        <dbReference type="Google" id="ProtNLM"/>
    </source>
</evidence>
<feature type="region of interest" description="Disordered" evidence="3">
    <location>
        <begin position="80"/>
        <end position="104"/>
    </location>
</feature>
<dbReference type="Pfam" id="PF00880">
    <property type="entry name" value="Nebulin"/>
    <property type="match status" value="2"/>
</dbReference>
<evidence type="ECO:0000256" key="1">
    <source>
        <dbReference type="ARBA" id="ARBA00022737"/>
    </source>
</evidence>
<keyword evidence="5" id="KW-1185">Reference proteome</keyword>
<dbReference type="Ensembl" id="ENSPLAT00000009684.1">
    <property type="protein sequence ID" value="ENSPLAP00000004403.1"/>
    <property type="gene ID" value="ENSPLAG00000006103.1"/>
</dbReference>
<accession>A0A3B3TUX4</accession>
<dbReference type="SMART" id="SM00227">
    <property type="entry name" value="NEBU"/>
    <property type="match status" value="3"/>
</dbReference>
<keyword evidence="1" id="KW-0677">Repeat</keyword>
<evidence type="ECO:0000313" key="5">
    <source>
        <dbReference type="Proteomes" id="UP000261500"/>
    </source>
</evidence>